<evidence type="ECO:0000256" key="8">
    <source>
        <dbReference type="ARBA" id="ARBA00022989"/>
    </source>
</evidence>
<accession>A0A1G4APA4</accession>
<evidence type="ECO:0000313" key="18">
    <source>
        <dbReference type="Proteomes" id="UP000176998"/>
    </source>
</evidence>
<dbReference type="EMBL" id="MJBS01000212">
    <property type="protein sequence ID" value="OHE90936.1"/>
    <property type="molecule type" value="Genomic_DNA"/>
</dbReference>
<evidence type="ECO:0000256" key="3">
    <source>
        <dbReference type="ARBA" id="ARBA00022692"/>
    </source>
</evidence>
<name>A0A1G4APA4_9PEZI</name>
<keyword evidence="7 12" id="KW-0067">ATP-binding</keyword>
<dbReference type="AlphaFoldDB" id="A0A1G4APA4"/>
<sequence>MDTLTDSGYADPVKTSSSTAQPAPQLALLDFFFPGFSIFTTAFQKYLGIDLNVYIPLVILCGGATFAWRYFSEYLWERVEKHLMSTVEVRTDDEIYNILMSWVAAQRFAKNSRRFVVNTNLSSRSWFLWRWDNDDEEESDDSSSDGGLVEITGQKKKPLAYTPSFGSHSFWYRGHLLLFKRSQNREQASYLVVSEREEISVSCFGRNPWILKELLQEARAEYLKKDSQKTMIYRGSTRAGTTEPMWQRCMARTSRPFSTVILNEKTKKELVEDVADYLSPVTRKWYSNRGIPWRRGYLLTGPPGTGKSSLSLALAGFFKMRIYIVSLSSISANEENLATLFAELPRRCVVLLEDIDTAGLTHTRENNGNADVTDSKEGSGHMVPGQVTVGNGASNTSGRLSLSGLLNILDGVASQEGRVLIMTTNHVEKLDKALIRPGRVDQIVKFTLADAEIIGAIFRAIYAPLEGDANVMPLQHLCDDHTPEDEKRQAAKRTAEIVANVEALSEDFVSEIPAYEFSPAEIQGYLMKHKRSAETAVARAAEWVTEMRKEKKEKELKAAEEKRKAESKKKEEEEKKRKQEAEEKKKKEAEEKRKEQRVKQRKAEKKSKRSRETEASSISSDSSSESDPGSGSDLDAPIEVTVTVTGPGETKGSEKQEPVVASGAMAEHGAQDVKQKRDSGYSTPVEV</sequence>
<evidence type="ECO:0000313" key="17">
    <source>
        <dbReference type="EMBL" id="OHE90936.1"/>
    </source>
</evidence>
<dbReference type="GO" id="GO:0005524">
    <property type="term" value="F:ATP binding"/>
    <property type="evidence" value="ECO:0007669"/>
    <property type="project" value="UniProtKB-KW"/>
</dbReference>
<evidence type="ECO:0000256" key="2">
    <source>
        <dbReference type="ARBA" id="ARBA00007448"/>
    </source>
</evidence>
<dbReference type="GeneID" id="34566895"/>
<feature type="compositionally biased region" description="Basic and acidic residues" evidence="13">
    <location>
        <begin position="547"/>
        <end position="598"/>
    </location>
</feature>
<feature type="region of interest" description="Disordered" evidence="13">
    <location>
        <begin position="362"/>
        <end position="390"/>
    </location>
</feature>
<evidence type="ECO:0000256" key="6">
    <source>
        <dbReference type="ARBA" id="ARBA00022801"/>
    </source>
</evidence>
<dbReference type="Pfam" id="PF08740">
    <property type="entry name" value="BCS1_N"/>
    <property type="match status" value="1"/>
</dbReference>
<keyword evidence="3 14" id="KW-0812">Transmembrane</keyword>
<comment type="subcellular location">
    <subcellularLocation>
        <location evidence="1">Mitochondrion inner membrane</location>
        <topology evidence="1">Single-pass membrane protein</topology>
    </subcellularLocation>
</comment>
<evidence type="ECO:0000256" key="14">
    <source>
        <dbReference type="SAM" id="Phobius"/>
    </source>
</evidence>
<dbReference type="InterPro" id="IPR050747">
    <property type="entry name" value="Mitochondrial_chaperone_BCS1"/>
</dbReference>
<keyword evidence="18" id="KW-1185">Reference proteome</keyword>
<dbReference type="InterPro" id="IPR057495">
    <property type="entry name" value="AAA_lid_BCS1"/>
</dbReference>
<evidence type="ECO:0000256" key="13">
    <source>
        <dbReference type="SAM" id="MobiDB-lite"/>
    </source>
</evidence>
<evidence type="ECO:0000256" key="10">
    <source>
        <dbReference type="ARBA" id="ARBA00023136"/>
    </source>
</evidence>
<dbReference type="OrthoDB" id="10251412at2759"/>
<comment type="caution">
    <text evidence="17">The sequence shown here is derived from an EMBL/GenBank/DDBJ whole genome shotgun (WGS) entry which is preliminary data.</text>
</comment>
<dbReference type="Gene3D" id="3.40.50.300">
    <property type="entry name" value="P-loop containing nucleotide triphosphate hydrolases"/>
    <property type="match status" value="1"/>
</dbReference>
<keyword evidence="9" id="KW-0496">Mitochondrion</keyword>
<feature type="transmembrane region" description="Helical" evidence="14">
    <location>
        <begin position="53"/>
        <end position="71"/>
    </location>
</feature>
<dbReference type="GO" id="GO:0005743">
    <property type="term" value="C:mitochondrial inner membrane"/>
    <property type="evidence" value="ECO:0007669"/>
    <property type="project" value="UniProtKB-SubCell"/>
</dbReference>
<comment type="similarity">
    <text evidence="2">Belongs to the AAA ATPase family. BCS1 subfamily.</text>
</comment>
<keyword evidence="5" id="KW-0999">Mitochondrion inner membrane</keyword>
<keyword evidence="6" id="KW-0378">Hydrolase</keyword>
<dbReference type="InterPro" id="IPR027417">
    <property type="entry name" value="P-loop_NTPase"/>
</dbReference>
<dbReference type="RefSeq" id="XP_022468110.1">
    <property type="nucleotide sequence ID" value="XM_022625385.1"/>
</dbReference>
<evidence type="ECO:0000256" key="5">
    <source>
        <dbReference type="ARBA" id="ARBA00022792"/>
    </source>
</evidence>
<dbReference type="SMART" id="SM01024">
    <property type="entry name" value="BCS1_N"/>
    <property type="match status" value="1"/>
</dbReference>
<comment type="catalytic activity">
    <reaction evidence="11">
        <text>ATP + H2O = ADP + phosphate + H(+)</text>
        <dbReference type="Rhea" id="RHEA:13065"/>
        <dbReference type="ChEBI" id="CHEBI:15377"/>
        <dbReference type="ChEBI" id="CHEBI:15378"/>
        <dbReference type="ChEBI" id="CHEBI:30616"/>
        <dbReference type="ChEBI" id="CHEBI:43474"/>
        <dbReference type="ChEBI" id="CHEBI:456216"/>
    </reaction>
    <physiologicalReaction direction="left-to-right" evidence="11">
        <dbReference type="Rhea" id="RHEA:13066"/>
    </physiologicalReaction>
</comment>
<dbReference type="InterPro" id="IPR003960">
    <property type="entry name" value="ATPase_AAA_CS"/>
</dbReference>
<dbReference type="InterPro" id="IPR003593">
    <property type="entry name" value="AAA+_ATPase"/>
</dbReference>
<feature type="domain" description="AAA+ ATPase" evidence="15">
    <location>
        <begin position="293"/>
        <end position="450"/>
    </location>
</feature>
<protein>
    <recommendedName>
        <fullName evidence="19">Mitochondrial chaperone BCS1</fullName>
    </recommendedName>
</protein>
<feature type="compositionally biased region" description="Low complexity" evidence="13">
    <location>
        <begin position="615"/>
        <end position="645"/>
    </location>
</feature>
<gene>
    <name evidence="17" type="ORF">CORC01_13769</name>
</gene>
<feature type="compositionally biased region" description="Basic residues" evidence="13">
    <location>
        <begin position="599"/>
        <end position="609"/>
    </location>
</feature>
<evidence type="ECO:0000256" key="4">
    <source>
        <dbReference type="ARBA" id="ARBA00022741"/>
    </source>
</evidence>
<dbReference type="Proteomes" id="UP000176998">
    <property type="component" value="Unassembled WGS sequence"/>
</dbReference>
<evidence type="ECO:0000256" key="7">
    <source>
        <dbReference type="ARBA" id="ARBA00022840"/>
    </source>
</evidence>
<feature type="transmembrane region" description="Helical" evidence="14">
    <location>
        <begin position="26"/>
        <end position="47"/>
    </location>
</feature>
<dbReference type="InterPro" id="IPR003959">
    <property type="entry name" value="ATPase_AAA_core"/>
</dbReference>
<evidence type="ECO:0000256" key="9">
    <source>
        <dbReference type="ARBA" id="ARBA00023128"/>
    </source>
</evidence>
<feature type="region of interest" description="Disordered" evidence="13">
    <location>
        <begin position="547"/>
        <end position="687"/>
    </location>
</feature>
<feature type="domain" description="BCS1 N-terminal" evidence="16">
    <location>
        <begin position="59"/>
        <end position="260"/>
    </location>
</feature>
<dbReference type="PANTHER" id="PTHR23070">
    <property type="entry name" value="BCS1 AAA-TYPE ATPASE"/>
    <property type="match status" value="1"/>
</dbReference>
<dbReference type="InterPro" id="IPR014851">
    <property type="entry name" value="BCS1_N"/>
</dbReference>
<evidence type="ECO:0000256" key="1">
    <source>
        <dbReference type="ARBA" id="ARBA00004434"/>
    </source>
</evidence>
<dbReference type="STRING" id="1209926.A0A1G4APA4"/>
<proteinExistence type="inferred from homology"/>
<dbReference type="Pfam" id="PF00004">
    <property type="entry name" value="AAA"/>
    <property type="match status" value="2"/>
</dbReference>
<dbReference type="SMART" id="SM00382">
    <property type="entry name" value="AAA"/>
    <property type="match status" value="1"/>
</dbReference>
<keyword evidence="8 14" id="KW-1133">Transmembrane helix</keyword>
<evidence type="ECO:0008006" key="19">
    <source>
        <dbReference type="Google" id="ProtNLM"/>
    </source>
</evidence>
<evidence type="ECO:0000259" key="16">
    <source>
        <dbReference type="SMART" id="SM01024"/>
    </source>
</evidence>
<organism evidence="17 18">
    <name type="scientific">Colletotrichum orchidophilum</name>
    <dbReference type="NCBI Taxonomy" id="1209926"/>
    <lineage>
        <taxon>Eukaryota</taxon>
        <taxon>Fungi</taxon>
        <taxon>Dikarya</taxon>
        <taxon>Ascomycota</taxon>
        <taxon>Pezizomycotina</taxon>
        <taxon>Sordariomycetes</taxon>
        <taxon>Hypocreomycetidae</taxon>
        <taxon>Glomerellales</taxon>
        <taxon>Glomerellaceae</taxon>
        <taxon>Colletotrichum</taxon>
    </lineage>
</organism>
<keyword evidence="4 12" id="KW-0547">Nucleotide-binding</keyword>
<keyword evidence="10 14" id="KW-0472">Membrane</keyword>
<dbReference type="Pfam" id="PF25426">
    <property type="entry name" value="AAA_lid_BCS1"/>
    <property type="match status" value="1"/>
</dbReference>
<feature type="compositionally biased region" description="Basic and acidic residues" evidence="13">
    <location>
        <begin position="669"/>
        <end position="679"/>
    </location>
</feature>
<evidence type="ECO:0000256" key="12">
    <source>
        <dbReference type="RuleBase" id="RU003651"/>
    </source>
</evidence>
<dbReference type="GO" id="GO:0016887">
    <property type="term" value="F:ATP hydrolysis activity"/>
    <property type="evidence" value="ECO:0007669"/>
    <property type="project" value="InterPro"/>
</dbReference>
<dbReference type="PROSITE" id="PS00674">
    <property type="entry name" value="AAA"/>
    <property type="match status" value="1"/>
</dbReference>
<dbReference type="SUPFAM" id="SSF52540">
    <property type="entry name" value="P-loop containing nucleoside triphosphate hydrolases"/>
    <property type="match status" value="1"/>
</dbReference>
<evidence type="ECO:0000256" key="11">
    <source>
        <dbReference type="ARBA" id="ARBA00048778"/>
    </source>
</evidence>
<evidence type="ECO:0000259" key="15">
    <source>
        <dbReference type="SMART" id="SM00382"/>
    </source>
</evidence>
<reference evidence="17 18" key="1">
    <citation type="submission" date="2016-09" db="EMBL/GenBank/DDBJ databases">
        <authorList>
            <person name="Capua I."/>
            <person name="De Benedictis P."/>
            <person name="Joannis T."/>
            <person name="Lombin L.H."/>
            <person name="Cattoli G."/>
        </authorList>
    </citation>
    <scope>NUCLEOTIDE SEQUENCE [LARGE SCALE GENOMIC DNA]</scope>
    <source>
        <strain evidence="17 18">IMI 309357</strain>
    </source>
</reference>